<dbReference type="Proteomes" id="UP000607281">
    <property type="component" value="Unassembled WGS sequence"/>
</dbReference>
<sequence length="407" mass="46266">MPIKLVQEAPEQLQNYLSISQLEYVQWINLIGVISICTGVFIGSGKVQFCPQRQAWSLPPFICKRLKKAAIVCGLIGVIGFAYSIYNVGGIEAAYGKSYGGGWDDSGYVREIFLLTLPALLWFLTSHMRTRLSQMDWVWVFLFLTPLLMQGLLGGRRGPTAMALIGITVGLYLIRGRRPPLTIVLVGSLLLGSLLLFIVNNRGEIYLGSDFNFQQQEQKQEYISVSSGNEYIFGASTILNADIRSEYLWGRRYFIVFFIRPIPKEVWPTKYDDATQLFGVDLRENAGISSKSIKETLGWLPAKGAAPGIIADMWLEMWWFSFIILYLIGWVYGTAWRKVLSQGGLWIPTYTLMTALSVYLVTQTLEAMGFRFLWTFTAAWLIWRYGAGKFRKTLLNQYNSDFNHQSF</sequence>
<feature type="transmembrane region" description="Helical" evidence="1">
    <location>
        <begin position="317"/>
        <end position="336"/>
    </location>
</feature>
<gene>
    <name evidence="2" type="ORF">H6G18_04600</name>
</gene>
<feature type="transmembrane region" description="Helical" evidence="1">
    <location>
        <begin position="27"/>
        <end position="49"/>
    </location>
</feature>
<keyword evidence="3" id="KW-1185">Reference proteome</keyword>
<comment type="caution">
    <text evidence="2">The sequence shown here is derived from an EMBL/GenBank/DDBJ whole genome shotgun (WGS) entry which is preliminary data.</text>
</comment>
<feature type="transmembrane region" description="Helical" evidence="1">
    <location>
        <begin position="69"/>
        <end position="88"/>
    </location>
</feature>
<keyword evidence="1" id="KW-1133">Transmembrane helix</keyword>
<protein>
    <submittedName>
        <fullName evidence="2">Oligosaccharide repeat unit polymerase</fullName>
    </submittedName>
</protein>
<keyword evidence="1" id="KW-0812">Transmembrane</keyword>
<feature type="transmembrane region" description="Helical" evidence="1">
    <location>
        <begin position="108"/>
        <end position="125"/>
    </location>
</feature>
<feature type="transmembrane region" description="Helical" evidence="1">
    <location>
        <begin position="343"/>
        <end position="362"/>
    </location>
</feature>
<feature type="transmembrane region" description="Helical" evidence="1">
    <location>
        <begin position="368"/>
        <end position="387"/>
    </location>
</feature>
<proteinExistence type="predicted"/>
<organism evidence="2 3">
    <name type="scientific">Anabaena subtropica FACHB-260</name>
    <dbReference type="NCBI Taxonomy" id="2692884"/>
    <lineage>
        <taxon>Bacteria</taxon>
        <taxon>Bacillati</taxon>
        <taxon>Cyanobacteriota</taxon>
        <taxon>Cyanophyceae</taxon>
        <taxon>Nostocales</taxon>
        <taxon>Nostocaceae</taxon>
        <taxon>Anabaena</taxon>
    </lineage>
</organism>
<evidence type="ECO:0000313" key="2">
    <source>
        <dbReference type="EMBL" id="MBD2343427.1"/>
    </source>
</evidence>
<evidence type="ECO:0000256" key="1">
    <source>
        <dbReference type="SAM" id="Phobius"/>
    </source>
</evidence>
<reference evidence="2 3" key="1">
    <citation type="journal article" date="2020" name="ISME J.">
        <title>Comparative genomics reveals insights into cyanobacterial evolution and habitat adaptation.</title>
        <authorList>
            <person name="Chen M.Y."/>
            <person name="Teng W.K."/>
            <person name="Zhao L."/>
            <person name="Hu C.X."/>
            <person name="Zhou Y.K."/>
            <person name="Han B.P."/>
            <person name="Song L.R."/>
            <person name="Shu W.S."/>
        </authorList>
    </citation>
    <scope>NUCLEOTIDE SEQUENCE [LARGE SCALE GENOMIC DNA]</scope>
    <source>
        <strain evidence="2 3">FACHB-260</strain>
    </source>
</reference>
<accession>A0ABR8CJM0</accession>
<dbReference type="EMBL" id="JACJRF010000005">
    <property type="protein sequence ID" value="MBD2343427.1"/>
    <property type="molecule type" value="Genomic_DNA"/>
</dbReference>
<evidence type="ECO:0000313" key="3">
    <source>
        <dbReference type="Proteomes" id="UP000607281"/>
    </source>
</evidence>
<feature type="transmembrane region" description="Helical" evidence="1">
    <location>
        <begin position="181"/>
        <end position="199"/>
    </location>
</feature>
<dbReference type="RefSeq" id="WP_190405901.1">
    <property type="nucleotide sequence ID" value="NZ_JACJRF010000005.1"/>
</dbReference>
<feature type="transmembrane region" description="Helical" evidence="1">
    <location>
        <begin position="159"/>
        <end position="174"/>
    </location>
</feature>
<name>A0ABR8CJM0_9NOST</name>
<feature type="transmembrane region" description="Helical" evidence="1">
    <location>
        <begin position="137"/>
        <end position="153"/>
    </location>
</feature>
<keyword evidence="1" id="KW-0472">Membrane</keyword>